<keyword evidence="1" id="KW-1133">Transmembrane helix</keyword>
<organism evidence="2 3">
    <name type="scientific">Draconibacterium orientale</name>
    <dbReference type="NCBI Taxonomy" id="1168034"/>
    <lineage>
        <taxon>Bacteria</taxon>
        <taxon>Pseudomonadati</taxon>
        <taxon>Bacteroidota</taxon>
        <taxon>Bacteroidia</taxon>
        <taxon>Marinilabiliales</taxon>
        <taxon>Prolixibacteraceae</taxon>
        <taxon>Draconibacterium</taxon>
    </lineage>
</organism>
<keyword evidence="1" id="KW-0812">Transmembrane</keyword>
<evidence type="ECO:0000256" key="1">
    <source>
        <dbReference type="SAM" id="Phobius"/>
    </source>
</evidence>
<name>A0A1I0JXW0_9BACT</name>
<sequence length="83" mass="9782">MFLFFIIDNAVQFVPREIKFRILLKIAVMLMVGAIGILLPVVLIYPYAKFEEFIVEKVIPQKIKIFFNIDKIEESYTPKEETK</sequence>
<gene>
    <name evidence="2" type="ORF">SAMN05444285_1615</name>
</gene>
<dbReference type="EMBL" id="FOHT01000061">
    <property type="protein sequence ID" value="SEU15603.1"/>
    <property type="molecule type" value="Genomic_DNA"/>
</dbReference>
<accession>A0A1I0JXW0</accession>
<protein>
    <submittedName>
        <fullName evidence="2">Uncharacterized protein</fullName>
    </submittedName>
</protein>
<dbReference type="Proteomes" id="UP000181981">
    <property type="component" value="Unassembled WGS sequence"/>
</dbReference>
<evidence type="ECO:0000313" key="3">
    <source>
        <dbReference type="Proteomes" id="UP000181981"/>
    </source>
</evidence>
<keyword evidence="1" id="KW-0472">Membrane</keyword>
<proteinExistence type="predicted"/>
<dbReference type="AlphaFoldDB" id="A0A1I0JXW0"/>
<evidence type="ECO:0000313" key="2">
    <source>
        <dbReference type="EMBL" id="SEU15603.1"/>
    </source>
</evidence>
<feature type="transmembrane region" description="Helical" evidence="1">
    <location>
        <begin position="22"/>
        <end position="48"/>
    </location>
</feature>
<reference evidence="2 3" key="1">
    <citation type="submission" date="2016-10" db="EMBL/GenBank/DDBJ databases">
        <authorList>
            <person name="de Groot N.N."/>
        </authorList>
    </citation>
    <scope>NUCLEOTIDE SEQUENCE [LARGE SCALE GENOMIC DNA]</scope>
    <source>
        <strain evidence="2 3">DSM 25947</strain>
    </source>
</reference>